<organism evidence="5 6">
    <name type="scientific">Vibrio ulleungensis</name>
    <dbReference type="NCBI Taxonomy" id="2807619"/>
    <lineage>
        <taxon>Bacteria</taxon>
        <taxon>Pseudomonadati</taxon>
        <taxon>Pseudomonadota</taxon>
        <taxon>Gammaproteobacteria</taxon>
        <taxon>Vibrionales</taxon>
        <taxon>Vibrionaceae</taxon>
        <taxon>Vibrio</taxon>
    </lineage>
</organism>
<dbReference type="Gene3D" id="1.10.1070.20">
    <property type="match status" value="1"/>
</dbReference>
<sequence>MKQHFSYQSYEHSIGQFLPFSARQFEQELTLHYRGRCISGAQPKLTMQLALDHHTTESCDCIVKPSTSELPFLAENEFTTMCIMQELGFDVPSFWLANFIPESKSPIERAFVIKRFDRDNNGYPIHQEQLDAAMNATCKYGEINPDTEHSYISYERVFSFLKQHLITSLALEDEFYKRVITAYLLGNCDLHLRNIAIIYDDCGQMKLAPVYDYVAVSAYPFIMEQSMALPLRLFEEGNQNVCSGFTQHGVYTGRDFIDFGCAIGLSEETATHYLDDLFRHVPRIIEQYRCSLLPDHQIKSIEKWINTVAYHFIEYR</sequence>
<gene>
    <name evidence="5" type="ORF">JQC93_15080</name>
</gene>
<evidence type="ECO:0000256" key="2">
    <source>
        <dbReference type="ARBA" id="ARBA00022679"/>
    </source>
</evidence>
<evidence type="ECO:0000313" key="5">
    <source>
        <dbReference type="EMBL" id="MBM7037730.1"/>
    </source>
</evidence>
<accession>A0ABS2HJN7</accession>
<comment type="caution">
    <text evidence="5">The sequence shown here is derived from an EMBL/GenBank/DDBJ whole genome shotgun (WGS) entry which is preliminary data.</text>
</comment>
<dbReference type="InterPro" id="IPR052028">
    <property type="entry name" value="HipA_Ser/Thr_kinase"/>
</dbReference>
<evidence type="ECO:0000313" key="6">
    <source>
        <dbReference type="Proteomes" id="UP000809621"/>
    </source>
</evidence>
<dbReference type="PANTHER" id="PTHR37419">
    <property type="entry name" value="SERINE/THREONINE-PROTEIN KINASE TOXIN HIPA"/>
    <property type="match status" value="1"/>
</dbReference>
<evidence type="ECO:0000256" key="1">
    <source>
        <dbReference type="ARBA" id="ARBA00010164"/>
    </source>
</evidence>
<comment type="similarity">
    <text evidence="1">Belongs to the HipA Ser/Thr kinase family.</text>
</comment>
<dbReference type="Pfam" id="PF07804">
    <property type="entry name" value="HipA_C"/>
    <property type="match status" value="1"/>
</dbReference>
<dbReference type="Proteomes" id="UP000809621">
    <property type="component" value="Unassembled WGS sequence"/>
</dbReference>
<dbReference type="RefSeq" id="WP_205159236.1">
    <property type="nucleotide sequence ID" value="NZ_JAFEUM010000006.1"/>
</dbReference>
<keyword evidence="3" id="KW-0418">Kinase</keyword>
<proteinExistence type="inferred from homology"/>
<dbReference type="PANTHER" id="PTHR37419:SF6">
    <property type="entry name" value="KINASE HI_0665-RELATED"/>
    <property type="match status" value="1"/>
</dbReference>
<dbReference type="EMBL" id="JAFEUM010000006">
    <property type="protein sequence ID" value="MBM7037730.1"/>
    <property type="molecule type" value="Genomic_DNA"/>
</dbReference>
<evidence type="ECO:0000259" key="4">
    <source>
        <dbReference type="Pfam" id="PF07804"/>
    </source>
</evidence>
<evidence type="ECO:0000256" key="3">
    <source>
        <dbReference type="ARBA" id="ARBA00022777"/>
    </source>
</evidence>
<keyword evidence="2" id="KW-0808">Transferase</keyword>
<protein>
    <submittedName>
        <fullName evidence="5">HipA domain-containing protein</fullName>
    </submittedName>
</protein>
<keyword evidence="6" id="KW-1185">Reference proteome</keyword>
<name>A0ABS2HJN7_9VIBR</name>
<feature type="domain" description="HipA-like C-terminal" evidence="4">
    <location>
        <begin position="38"/>
        <end position="282"/>
    </location>
</feature>
<dbReference type="InterPro" id="IPR012893">
    <property type="entry name" value="HipA-like_C"/>
</dbReference>
<reference evidence="5 6" key="1">
    <citation type="submission" date="2021-02" db="EMBL/GenBank/DDBJ databases">
        <authorList>
            <person name="Park J.-S."/>
        </authorList>
    </citation>
    <scope>NUCLEOTIDE SEQUENCE [LARGE SCALE GENOMIC DNA]</scope>
    <source>
        <strain evidence="5 6">188UL20-2</strain>
    </source>
</reference>